<gene>
    <name evidence="2" type="ORF">LKD42_02700</name>
</gene>
<evidence type="ECO:0000313" key="3">
    <source>
        <dbReference type="Proteomes" id="UP001299235"/>
    </source>
</evidence>
<organism evidence="2 3">
    <name type="scientific">Hominisplanchenecus faecis</name>
    <dbReference type="NCBI Taxonomy" id="2885351"/>
    <lineage>
        <taxon>Bacteria</taxon>
        <taxon>Bacillati</taxon>
        <taxon>Bacillota</taxon>
        <taxon>Clostridia</taxon>
        <taxon>Lachnospirales</taxon>
        <taxon>Lachnospiraceae</taxon>
        <taxon>Hominisplanchenecus</taxon>
    </lineage>
</organism>
<evidence type="ECO:0000313" key="2">
    <source>
        <dbReference type="EMBL" id="MCC2148168.1"/>
    </source>
</evidence>
<dbReference type="EMBL" id="JAJEQE010000005">
    <property type="protein sequence ID" value="MCC2148168.1"/>
    <property type="molecule type" value="Genomic_DNA"/>
</dbReference>
<dbReference type="InterPro" id="IPR024232">
    <property type="entry name" value="SpoIIIAH"/>
</dbReference>
<reference evidence="2 3" key="1">
    <citation type="submission" date="2021-10" db="EMBL/GenBank/DDBJ databases">
        <title>Anaerobic single-cell dispensing facilitates the cultivation of human gut bacteria.</title>
        <authorList>
            <person name="Afrizal A."/>
        </authorList>
    </citation>
    <scope>NUCLEOTIDE SEQUENCE [LARGE SCALE GENOMIC DNA]</scope>
    <source>
        <strain evidence="2 3">CLA-AA-H246</strain>
    </source>
</reference>
<dbReference type="Pfam" id="PF12685">
    <property type="entry name" value="SpoIIIAH"/>
    <property type="match status" value="1"/>
</dbReference>
<comment type="caution">
    <text evidence="2">The sequence shown here is derived from an EMBL/GenBank/DDBJ whole genome shotgun (WGS) entry which is preliminary data.</text>
</comment>
<name>A0ABS8ET98_9FIRM</name>
<feature type="compositionally biased region" description="Polar residues" evidence="1">
    <location>
        <begin position="84"/>
        <end position="97"/>
    </location>
</feature>
<accession>A0ABS8ET98</accession>
<protein>
    <submittedName>
        <fullName evidence="2">SpoIIIAH-like family protein</fullName>
    </submittedName>
</protein>
<feature type="region of interest" description="Disordered" evidence="1">
    <location>
        <begin position="75"/>
        <end position="114"/>
    </location>
</feature>
<dbReference type="Proteomes" id="UP001299235">
    <property type="component" value="Unassembled WGS sequence"/>
</dbReference>
<sequence>MKHMWKKNQIIITALAALVAVAGYLNYSGTKLGENALPASTTETEATLTDIDSLDQDITLTDSADGEVYLGEAAAGETDGMSDASLSASETDAGTDTASEEVTDTPGEAVLTSTGTGSSFAAQAKLTREQVRSKNKETLLEIINNENVTEEQKQNAVNDMTALTENAEKEAAAELLLESKGFAGAVVSITDGSVDVVIGQSEITDAQRAQIEDIVKRKTEISGENIVITTMQSE</sequence>
<keyword evidence="3" id="KW-1185">Reference proteome</keyword>
<evidence type="ECO:0000256" key="1">
    <source>
        <dbReference type="SAM" id="MobiDB-lite"/>
    </source>
</evidence>
<proteinExistence type="predicted"/>
<dbReference type="InterPro" id="IPR038503">
    <property type="entry name" value="SpoIIIAH_sf"/>
</dbReference>
<dbReference type="Gene3D" id="1.10.287.4300">
    <property type="entry name" value="Stage III sporulation protein AH-like"/>
    <property type="match status" value="1"/>
</dbReference>